<dbReference type="Gene3D" id="3.40.50.150">
    <property type="entry name" value="Vaccinia Virus protein VP39"/>
    <property type="match status" value="1"/>
</dbReference>
<organism evidence="5 6">
    <name type="scientific">Durusdinium trenchii</name>
    <dbReference type="NCBI Taxonomy" id="1381693"/>
    <lineage>
        <taxon>Eukaryota</taxon>
        <taxon>Sar</taxon>
        <taxon>Alveolata</taxon>
        <taxon>Dinophyceae</taxon>
        <taxon>Suessiales</taxon>
        <taxon>Symbiodiniaceae</taxon>
        <taxon>Durusdinium</taxon>
    </lineage>
</organism>
<evidence type="ECO:0000256" key="1">
    <source>
        <dbReference type="ARBA" id="ARBA00022603"/>
    </source>
</evidence>
<evidence type="ECO:0000313" key="5">
    <source>
        <dbReference type="EMBL" id="CAK9073009.1"/>
    </source>
</evidence>
<keyword evidence="1" id="KW-0489">Methyltransferase</keyword>
<dbReference type="Gene3D" id="4.10.410.20">
    <property type="match status" value="1"/>
</dbReference>
<evidence type="ECO:0000256" key="3">
    <source>
        <dbReference type="ARBA" id="ARBA00023157"/>
    </source>
</evidence>
<dbReference type="PANTHER" id="PTHR21562">
    <property type="entry name" value="NOTUM-RELATED"/>
    <property type="match status" value="1"/>
</dbReference>
<keyword evidence="2" id="KW-0808">Transferase</keyword>
<accession>A0ABP0PD95</accession>
<dbReference type="EMBL" id="CAXAMN010022818">
    <property type="protein sequence ID" value="CAK9073009.1"/>
    <property type="molecule type" value="Genomic_DNA"/>
</dbReference>
<reference evidence="5 6" key="1">
    <citation type="submission" date="2024-02" db="EMBL/GenBank/DDBJ databases">
        <authorList>
            <person name="Chen Y."/>
            <person name="Shah S."/>
            <person name="Dougan E. K."/>
            <person name="Thang M."/>
            <person name="Chan C."/>
        </authorList>
    </citation>
    <scope>NUCLEOTIDE SEQUENCE [LARGE SCALE GENOMIC DNA]</scope>
</reference>
<dbReference type="Proteomes" id="UP001642484">
    <property type="component" value="Unassembled WGS sequence"/>
</dbReference>
<dbReference type="InterPro" id="IPR001212">
    <property type="entry name" value="Somatomedin_B_dom"/>
</dbReference>
<dbReference type="InterPro" id="IPR029063">
    <property type="entry name" value="SAM-dependent_MTases_sf"/>
</dbReference>
<evidence type="ECO:0000259" key="4">
    <source>
        <dbReference type="PROSITE" id="PS50958"/>
    </source>
</evidence>
<dbReference type="SUPFAM" id="SSF53335">
    <property type="entry name" value="S-adenosyl-L-methionine-dependent methyltransferases"/>
    <property type="match status" value="1"/>
</dbReference>
<gene>
    <name evidence="5" type="ORF">CCMP2556_LOCUS35919</name>
</gene>
<evidence type="ECO:0000256" key="2">
    <source>
        <dbReference type="ARBA" id="ARBA00022679"/>
    </source>
</evidence>
<dbReference type="InterPro" id="IPR001525">
    <property type="entry name" value="C5_MeTfrase"/>
</dbReference>
<comment type="caution">
    <text evidence="5">The sequence shown here is derived from an EMBL/GenBank/DDBJ whole genome shotgun (WGS) entry which is preliminary data.</text>
</comment>
<dbReference type="PROSITE" id="PS00524">
    <property type="entry name" value="SMB_1"/>
    <property type="match status" value="1"/>
</dbReference>
<protein>
    <recommendedName>
        <fullName evidence="4">SMB domain-containing protein</fullName>
    </recommendedName>
</protein>
<dbReference type="InterPro" id="IPR004963">
    <property type="entry name" value="PAE/NOTUM"/>
</dbReference>
<dbReference type="PROSITE" id="PS50958">
    <property type="entry name" value="SMB_2"/>
    <property type="match status" value="1"/>
</dbReference>
<sequence>MGWSSAVGVMQEIAEAVLLSGGFSEAAQIQKTTPLPSWMINSTAEGARRGQPWWHVYLDNFAGGAKVIEESCDELVLLQEQAEALWGDAGIVVSPGKSVIGAKSGVELGAFVGGAGQWIGASCERMVKIVKSTLWLLSQPRLSKKKLQVVMGRWCFVLQFRRPGMCLFDEVWNYISAKAADATMIEKVRIELMLAVCGCPLFHTWLGAKVDEVTTCSDASQKGGAVAVSRQLSAEGRSFLVSQERGNTPLEVPVLVVSLFNGIGGAARCYDIAGVKVQAYLACDIHKPANRTMARRWPGTIFWEDVRTLTKAKLIELLEHVEDFEEVHLWAGFPCVDLSSVRANRLNLDGKSSGLIRDAIRVFAACREIFPSKKSHFFVENVASMDPEARDQISRMLRVQPYRVDPRNQVPNSRPRFCWTDLDMDHFERLSVTQKEGYKDLEVEGHWPKCEQWLSHGWSQADPSVVYPTFMKAIRRCRPPPRPAGFARTPEQARERKLLIQSKKGEVPALRSSRMKQPWAAPFRGYWDLWLVQAFEGSCAGKCGSWAEDCWCNDQCEERGNCCDDYKEQCQQQCEKCGKYTCDEWIAWDPAKNSCASLKKDWLCQCKGCHCGADFDANLQLFSPKDYPDAQCLDGSMAGVYIRKGSHKQTLIFLEGGGWCYDPSCQPQASATLQDCQKRSYGRLGSSSTWAQTMPERYLRGMLSANAEENPIFHNWTLVYVPYCDGASFTGDQIVRYEGKDLHFKGSKILEALLDTLRWTETKQLVVSGGSAGALAVLMHIDEIAEKVQRPGLEVRAIADAGFFLDLRNVQGVRCWPEQLISLFNVSSAWKSISSSCLKQFQPSEWWMCLFPQYFAHGIQTRTFLVNSFYDSSEITYTLGLDCCPGGCARQKTCGAKELRLFERLRLQHMGAWSRMLRQAAGGHGLWAPSCIDHTLTSYHWLDPDWKDLSALQSLELAQTSDAAWTGRQLKEAIEEATDYRELIGSQHLAIGTRFLTDDEVIGDLESAPCITLTRRPGLSKLLQPLEELPESVTAKSVALALRQFDRSPLIVWIITKGFIFDCNPEGSDGWNATDTVVHEIMGELAQKYGDDADEEGPVLEHKHLSFEMLEDFVPWKSLCDITQADIAMVLALQASYMWIGDGQSAVGALLLLKDGRYLCLCAHIGEAVGSCEYDSFVGSYIKTADSLEELRALVPADFWEALQMPISAWRSPPKTSLGTALPPGGVNLRLAFRSLPPNFAVGGALKKYEINHHAWQGFEGDWFCPTRKLSHRIIFDSNALGPGRTQPFYTALEHTAVLSHCWRSAVRSAVEERKAGGSFVEAMSVFQENLARFLDEQKYMSRSMSKNEAELPFMEEIWARGDAVIEQLLGMLDSLDEEPQEPMDRTLLRLLGDWMEREEQQIPFYSRVLMDGALVVYTDQWNKEFLKSTASGVTAPVDGSAADASTHGGGEIS</sequence>
<feature type="domain" description="SMB" evidence="4">
    <location>
        <begin position="535"/>
        <end position="574"/>
    </location>
</feature>
<name>A0ABP0PD95_9DINO</name>
<proteinExistence type="predicted"/>
<keyword evidence="6" id="KW-1185">Reference proteome</keyword>
<evidence type="ECO:0000313" key="6">
    <source>
        <dbReference type="Proteomes" id="UP001642484"/>
    </source>
</evidence>
<dbReference type="Pfam" id="PF03283">
    <property type="entry name" value="PAE"/>
    <property type="match status" value="1"/>
</dbReference>
<dbReference type="PANTHER" id="PTHR21562:SF67">
    <property type="entry name" value="PECTIN ACETYLESTERASE"/>
    <property type="match status" value="1"/>
</dbReference>
<dbReference type="Pfam" id="PF00145">
    <property type="entry name" value="DNA_methylase"/>
    <property type="match status" value="1"/>
</dbReference>
<keyword evidence="3" id="KW-1015">Disulfide bond</keyword>